<organism evidence="2 3">
    <name type="scientific">Tectimicrobiota bacterium</name>
    <dbReference type="NCBI Taxonomy" id="2528274"/>
    <lineage>
        <taxon>Bacteria</taxon>
        <taxon>Pseudomonadati</taxon>
        <taxon>Nitrospinota/Tectimicrobiota group</taxon>
        <taxon>Candidatus Tectimicrobiota</taxon>
    </lineage>
</organism>
<dbReference type="GO" id="GO:0010181">
    <property type="term" value="F:FMN binding"/>
    <property type="evidence" value="ECO:0007669"/>
    <property type="project" value="TreeGrafter"/>
</dbReference>
<dbReference type="PANTHER" id="PTHR30543:SF21">
    <property type="entry name" value="NAD(P)H-DEPENDENT FMN REDUCTASE LOT6"/>
    <property type="match status" value="1"/>
</dbReference>
<evidence type="ECO:0000313" key="2">
    <source>
        <dbReference type="EMBL" id="MBI3127409.1"/>
    </source>
</evidence>
<feature type="domain" description="NADPH-dependent FMN reductase-like" evidence="1">
    <location>
        <begin position="6"/>
        <end position="159"/>
    </location>
</feature>
<dbReference type="GO" id="GO:0005829">
    <property type="term" value="C:cytosol"/>
    <property type="evidence" value="ECO:0007669"/>
    <property type="project" value="TreeGrafter"/>
</dbReference>
<evidence type="ECO:0000259" key="1">
    <source>
        <dbReference type="Pfam" id="PF03358"/>
    </source>
</evidence>
<dbReference type="EMBL" id="JACPUR010000017">
    <property type="protein sequence ID" value="MBI3127409.1"/>
    <property type="molecule type" value="Genomic_DNA"/>
</dbReference>
<comment type="caution">
    <text evidence="2">The sequence shown here is derived from an EMBL/GenBank/DDBJ whole genome shotgun (WGS) entry which is preliminary data.</text>
</comment>
<reference evidence="2" key="1">
    <citation type="submission" date="2020-07" db="EMBL/GenBank/DDBJ databases">
        <title>Huge and variable diversity of episymbiotic CPR bacteria and DPANN archaea in groundwater ecosystems.</title>
        <authorList>
            <person name="He C.Y."/>
            <person name="Keren R."/>
            <person name="Whittaker M."/>
            <person name="Farag I.F."/>
            <person name="Doudna J."/>
            <person name="Cate J.H.D."/>
            <person name="Banfield J.F."/>
        </authorList>
    </citation>
    <scope>NUCLEOTIDE SEQUENCE</scope>
    <source>
        <strain evidence="2">NC_groundwater_763_Ag_S-0.2um_68_21</strain>
    </source>
</reference>
<dbReference type="InterPro" id="IPR050712">
    <property type="entry name" value="NAD(P)H-dep_reductase"/>
</dbReference>
<dbReference type="InterPro" id="IPR005025">
    <property type="entry name" value="FMN_Rdtase-like_dom"/>
</dbReference>
<dbReference type="PANTHER" id="PTHR30543">
    <property type="entry name" value="CHROMATE REDUCTASE"/>
    <property type="match status" value="1"/>
</dbReference>
<accession>A0A932HXA6</accession>
<dbReference type="Pfam" id="PF03358">
    <property type="entry name" value="FMN_red"/>
    <property type="match status" value="1"/>
</dbReference>
<protein>
    <submittedName>
        <fullName evidence="2">NAD(P)H-dependent oxidoreductase</fullName>
    </submittedName>
</protein>
<proteinExistence type="predicted"/>
<dbReference type="SUPFAM" id="SSF52218">
    <property type="entry name" value="Flavoproteins"/>
    <property type="match status" value="1"/>
</dbReference>
<dbReference type="Proteomes" id="UP000782312">
    <property type="component" value="Unassembled WGS sequence"/>
</dbReference>
<sequence length="192" mass="20581">MPYTPQILAFAGSTRRESFNKNVLRIAAEGAREAGAEVTFLDFKELPLPLYDGDLEAEGGIPPNALRLKALMKGHQGFLIASPEYNSSITAVLKNAIDWASRPMEGEKPLECFAGKAAVLMSASPGALGGLRSLSHVRSILMNIQTMVLPQQVAVPRAHEALTEEGRLKDAKQEASIKGLGKTLADMLAKLA</sequence>
<name>A0A932HXA6_UNCTE</name>
<evidence type="ECO:0000313" key="3">
    <source>
        <dbReference type="Proteomes" id="UP000782312"/>
    </source>
</evidence>
<gene>
    <name evidence="2" type="ORF">HYZ11_07375</name>
</gene>
<dbReference type="AlphaFoldDB" id="A0A932HXA6"/>
<dbReference type="Gene3D" id="3.40.50.360">
    <property type="match status" value="1"/>
</dbReference>
<dbReference type="InterPro" id="IPR029039">
    <property type="entry name" value="Flavoprotein-like_sf"/>
</dbReference>
<dbReference type="GO" id="GO:0016491">
    <property type="term" value="F:oxidoreductase activity"/>
    <property type="evidence" value="ECO:0007669"/>
    <property type="project" value="InterPro"/>
</dbReference>